<dbReference type="InterPro" id="IPR035686">
    <property type="entry name" value="CPSase_GATase1"/>
</dbReference>
<dbReference type="GeneID" id="53315790"/>
<organism evidence="13 14">
    <name type="scientific">Haematospirillum jordaniae</name>
    <dbReference type="NCBI Taxonomy" id="1549855"/>
    <lineage>
        <taxon>Bacteria</taxon>
        <taxon>Pseudomonadati</taxon>
        <taxon>Pseudomonadota</taxon>
        <taxon>Alphaproteobacteria</taxon>
        <taxon>Rhodospirillales</taxon>
        <taxon>Novispirillaceae</taxon>
        <taxon>Haematospirillum</taxon>
    </lineage>
</organism>
<dbReference type="HAMAP" id="MF_01209">
    <property type="entry name" value="CPSase_S_chain"/>
    <property type="match status" value="1"/>
</dbReference>
<dbReference type="InterPro" id="IPR017926">
    <property type="entry name" value="GATASE"/>
</dbReference>
<dbReference type="InterPro" id="IPR029062">
    <property type="entry name" value="Class_I_gatase-like"/>
</dbReference>
<dbReference type="UniPathway" id="UPA00070">
    <property type="reaction ID" value="UER00115"/>
</dbReference>
<dbReference type="GO" id="GO:0004088">
    <property type="term" value="F:carbamoyl-phosphate synthase (glutamine-hydrolyzing) activity"/>
    <property type="evidence" value="ECO:0007669"/>
    <property type="project" value="UniProtKB-UniRule"/>
</dbReference>
<feature type="binding site" evidence="11">
    <location>
        <position position="315"/>
    </location>
    <ligand>
        <name>L-glutamine</name>
        <dbReference type="ChEBI" id="CHEBI:58359"/>
    </ligand>
</feature>
<dbReference type="InterPro" id="IPR036480">
    <property type="entry name" value="CarbP_synth_ssu_N_sf"/>
</dbReference>
<feature type="active site" description="Nucleophile" evidence="11">
    <location>
        <position position="273"/>
    </location>
</feature>
<evidence type="ECO:0000256" key="5">
    <source>
        <dbReference type="ARBA" id="ARBA00022741"/>
    </source>
</evidence>
<dbReference type="PANTHER" id="PTHR43418:SF7">
    <property type="entry name" value="CARBAMOYL-PHOSPHATE SYNTHASE SMALL CHAIN"/>
    <property type="match status" value="1"/>
</dbReference>
<comment type="subunit">
    <text evidence="11">Composed of two chains; the small (or glutamine) chain promotes the hydrolysis of glutamine to ammonia, which is used by the large (or ammonia) chain to synthesize carbamoyl phosphate. Tetramer of heterodimers (alpha,beta)4.</text>
</comment>
<evidence type="ECO:0000256" key="10">
    <source>
        <dbReference type="ARBA" id="ARBA00049285"/>
    </source>
</evidence>
<dbReference type="KEGG" id="hjo:AY555_01285"/>
<dbReference type="PANTHER" id="PTHR43418">
    <property type="entry name" value="MULTIFUNCTIONAL TRYPTOPHAN BIOSYNTHESIS PROTEIN-RELATED"/>
    <property type="match status" value="1"/>
</dbReference>
<evidence type="ECO:0000256" key="11">
    <source>
        <dbReference type="HAMAP-Rule" id="MF_01209"/>
    </source>
</evidence>
<dbReference type="PRINTS" id="PR00096">
    <property type="entry name" value="GATASE"/>
</dbReference>
<evidence type="ECO:0000256" key="7">
    <source>
        <dbReference type="ARBA" id="ARBA00022962"/>
    </source>
</evidence>
<comment type="pathway">
    <text evidence="1 11">Pyrimidine metabolism; UMP biosynthesis via de novo pathway; (S)-dihydroorotate from bicarbonate: step 1/3.</text>
</comment>
<evidence type="ECO:0000313" key="13">
    <source>
        <dbReference type="EMBL" id="AMW34028.1"/>
    </source>
</evidence>
<evidence type="ECO:0000256" key="9">
    <source>
        <dbReference type="ARBA" id="ARBA00048816"/>
    </source>
</evidence>
<feature type="active site" evidence="11">
    <location>
        <position position="357"/>
    </location>
</feature>
<dbReference type="Gene3D" id="3.40.50.880">
    <property type="match status" value="1"/>
</dbReference>
<dbReference type="OrthoDB" id="9804328at2"/>
<dbReference type="GO" id="GO:0005524">
    <property type="term" value="F:ATP binding"/>
    <property type="evidence" value="ECO:0007669"/>
    <property type="project" value="UniProtKB-UniRule"/>
</dbReference>
<keyword evidence="8 11" id="KW-0665">Pyrimidine biosynthesis</keyword>
<dbReference type="GO" id="GO:0006207">
    <property type="term" value="P:'de novo' pyrimidine nucleobase biosynthetic process"/>
    <property type="evidence" value="ECO:0007669"/>
    <property type="project" value="InterPro"/>
</dbReference>
<dbReference type="EC" id="6.3.5.5" evidence="11"/>
<dbReference type="RefSeq" id="WP_066132377.1">
    <property type="nucleotide sequence ID" value="NZ_CP014525.1"/>
</dbReference>
<comment type="similarity">
    <text evidence="3 11">Belongs to the CarA family.</text>
</comment>
<dbReference type="Gene3D" id="3.50.30.20">
    <property type="entry name" value="Carbamoyl-phosphate synthase small subunit, N-terminal domain"/>
    <property type="match status" value="1"/>
</dbReference>
<dbReference type="Proteomes" id="UP000076066">
    <property type="component" value="Chromosome"/>
</dbReference>
<feature type="binding site" evidence="11">
    <location>
        <position position="244"/>
    </location>
    <ligand>
        <name>L-glutamine</name>
        <dbReference type="ChEBI" id="CHEBI:58359"/>
    </ligand>
</feature>
<comment type="pathway">
    <text evidence="2 11">Amino-acid biosynthesis; L-arginine biosynthesis; carbamoyl phosphate from bicarbonate: step 1/1.</text>
</comment>
<evidence type="ECO:0000259" key="12">
    <source>
        <dbReference type="SMART" id="SM01097"/>
    </source>
</evidence>
<dbReference type="Pfam" id="PF00988">
    <property type="entry name" value="CPSase_sm_chain"/>
    <property type="match status" value="1"/>
</dbReference>
<dbReference type="UniPathway" id="UPA00068">
    <property type="reaction ID" value="UER00171"/>
</dbReference>
<comment type="catalytic activity">
    <reaction evidence="10 11">
        <text>L-glutamine + H2O = L-glutamate + NH4(+)</text>
        <dbReference type="Rhea" id="RHEA:15889"/>
        <dbReference type="ChEBI" id="CHEBI:15377"/>
        <dbReference type="ChEBI" id="CHEBI:28938"/>
        <dbReference type="ChEBI" id="CHEBI:29985"/>
        <dbReference type="ChEBI" id="CHEBI:58359"/>
    </reaction>
</comment>
<feature type="binding site" evidence="11">
    <location>
        <position position="274"/>
    </location>
    <ligand>
        <name>L-glutamine</name>
        <dbReference type="ChEBI" id="CHEBI:58359"/>
    </ligand>
</feature>
<keyword evidence="11" id="KW-0028">Amino-acid biosynthesis</keyword>
<keyword evidence="7 11" id="KW-0315">Glutamine amidotransferase</keyword>
<feature type="binding site" evidence="11">
    <location>
        <position position="277"/>
    </location>
    <ligand>
        <name>L-glutamine</name>
        <dbReference type="ChEBI" id="CHEBI:58359"/>
    </ligand>
</feature>
<dbReference type="InterPro" id="IPR002474">
    <property type="entry name" value="CarbamoylP_synth_ssu_N"/>
</dbReference>
<feature type="region of interest" description="CPSase" evidence="11">
    <location>
        <begin position="1"/>
        <end position="196"/>
    </location>
</feature>
<dbReference type="EMBL" id="CP014525">
    <property type="protein sequence ID" value="AMW34028.1"/>
    <property type="molecule type" value="Genomic_DNA"/>
</dbReference>
<keyword evidence="6 11" id="KW-0067">ATP-binding</keyword>
<dbReference type="CDD" id="cd01744">
    <property type="entry name" value="GATase1_CPSase"/>
    <property type="match status" value="1"/>
</dbReference>
<dbReference type="PROSITE" id="PS51273">
    <property type="entry name" value="GATASE_TYPE_1"/>
    <property type="match status" value="1"/>
</dbReference>
<dbReference type="PRINTS" id="PR00097">
    <property type="entry name" value="ANTSNTHASEII"/>
</dbReference>
<dbReference type="InterPro" id="IPR050472">
    <property type="entry name" value="Anth_synth/Amidotransfase"/>
</dbReference>
<keyword evidence="11" id="KW-0055">Arginine biosynthesis</keyword>
<dbReference type="STRING" id="1549855.AY555_01285"/>
<dbReference type="GO" id="GO:0004359">
    <property type="term" value="F:glutaminase activity"/>
    <property type="evidence" value="ECO:0007669"/>
    <property type="project" value="RHEA"/>
</dbReference>
<dbReference type="InterPro" id="IPR006274">
    <property type="entry name" value="CarbamoylP_synth_ssu"/>
</dbReference>
<feature type="binding site" evidence="11">
    <location>
        <position position="60"/>
    </location>
    <ligand>
        <name>L-glutamine</name>
        <dbReference type="ChEBI" id="CHEBI:58359"/>
    </ligand>
</feature>
<dbReference type="GO" id="GO:0006526">
    <property type="term" value="P:L-arginine biosynthetic process"/>
    <property type="evidence" value="ECO:0007669"/>
    <property type="project" value="UniProtKB-UniRule"/>
</dbReference>
<reference evidence="13 14" key="1">
    <citation type="submission" date="2016-02" db="EMBL/GenBank/DDBJ databases">
        <title>Complete Genome of H5569, the type strain of the newly described species Haematospirillium jordaniae.</title>
        <authorList>
            <person name="Nicholson A.C."/>
            <person name="Humrighouse B.W."/>
            <person name="Loparov V."/>
            <person name="McQuiston J.R."/>
        </authorList>
    </citation>
    <scope>NUCLEOTIDE SEQUENCE [LARGE SCALE GENOMIC DNA]</scope>
    <source>
        <strain evidence="13 14">H5569</strain>
    </source>
</reference>
<accession>A0A143DD36</accession>
<feature type="binding site" evidence="11">
    <location>
        <position position="246"/>
    </location>
    <ligand>
        <name>L-glutamine</name>
        <dbReference type="ChEBI" id="CHEBI:58359"/>
    </ligand>
</feature>
<name>A0A143DD36_9PROT</name>
<evidence type="ECO:0000256" key="8">
    <source>
        <dbReference type="ARBA" id="ARBA00022975"/>
    </source>
</evidence>
<feature type="domain" description="Carbamoyl-phosphate synthase small subunit N-terminal" evidence="12">
    <location>
        <begin position="16"/>
        <end position="146"/>
    </location>
</feature>
<evidence type="ECO:0000256" key="3">
    <source>
        <dbReference type="ARBA" id="ARBA00007800"/>
    </source>
</evidence>
<dbReference type="FunFam" id="3.50.30.20:FF:000001">
    <property type="entry name" value="Carbamoyl-phosphate synthase small chain"/>
    <property type="match status" value="1"/>
</dbReference>
<sequence>MTDQTECTSGLCPDGATGVLVLADGTIWWGHGLGREGNTTGEVVFCTGMTGYQETLTDPSFAGQIITFTFPHIGNTGTNPDDHEAEHPFARGCILRAPVGIDSSWRTTTNLPEWMRRNSVVCVTGIDTRALTIRLRDHGTMAGVVAHAPNGIFNLDHLLHQARMHPSPDGLDLATRVSCQQPWEWPDTQSRDRPWHVIAIDFGIKHNILRCLATEGCRITIVPSHTTAREILDLAPDGVFLSNGPGDPAATGHSVIPEVKKILSTGLPVFGICLGHQILALALGAKTSRMMRGHRGSNQPVKCLATGRITITSQNHGFAIDPDSLPNNVVVTHTSLFDGSIEGIALQGRPVFSVQYHPESSPGPKDSRSLFRDFVGLMQQHRHSSAPRRYATAFP</sequence>
<evidence type="ECO:0000256" key="6">
    <source>
        <dbReference type="ARBA" id="ARBA00022840"/>
    </source>
</evidence>
<keyword evidence="14" id="KW-1185">Reference proteome</keyword>
<evidence type="ECO:0000256" key="2">
    <source>
        <dbReference type="ARBA" id="ARBA00005077"/>
    </source>
</evidence>
<dbReference type="NCBIfam" id="TIGR01368">
    <property type="entry name" value="CPSaseIIsmall"/>
    <property type="match status" value="1"/>
</dbReference>
<dbReference type="Pfam" id="PF00117">
    <property type="entry name" value="GATase"/>
    <property type="match status" value="1"/>
</dbReference>
<dbReference type="GO" id="GO:0006541">
    <property type="term" value="P:glutamine metabolic process"/>
    <property type="evidence" value="ECO:0007669"/>
    <property type="project" value="InterPro"/>
</dbReference>
<proteinExistence type="inferred from homology"/>
<feature type="active site" evidence="11">
    <location>
        <position position="359"/>
    </location>
</feature>
<dbReference type="SUPFAM" id="SSF52317">
    <property type="entry name" value="Class I glutamine amidotransferase-like"/>
    <property type="match status" value="1"/>
</dbReference>
<gene>
    <name evidence="11" type="primary">carA</name>
    <name evidence="13" type="ORF">AY555_01285</name>
</gene>
<protein>
    <recommendedName>
        <fullName evidence="11">Carbamoyl phosphate synthase small chain</fullName>
        <ecNumber evidence="11">6.3.5.5</ecNumber>
    </recommendedName>
    <alternativeName>
        <fullName evidence="11">Carbamoyl phosphate synthetase glutamine chain</fullName>
    </alternativeName>
</protein>
<dbReference type="NCBIfam" id="NF009475">
    <property type="entry name" value="PRK12838.1"/>
    <property type="match status" value="1"/>
</dbReference>
<dbReference type="SMART" id="SM01097">
    <property type="entry name" value="CPSase_sm_chain"/>
    <property type="match status" value="1"/>
</dbReference>
<dbReference type="SUPFAM" id="SSF52021">
    <property type="entry name" value="Carbamoyl phosphate synthetase, small subunit N-terminal domain"/>
    <property type="match status" value="1"/>
</dbReference>
<dbReference type="AlphaFoldDB" id="A0A143DD36"/>
<dbReference type="PRINTS" id="PR00099">
    <property type="entry name" value="CPSGATASE"/>
</dbReference>
<comment type="catalytic activity">
    <reaction evidence="9 11">
        <text>hydrogencarbonate + L-glutamine + 2 ATP + H2O = carbamoyl phosphate + L-glutamate + 2 ADP + phosphate + 2 H(+)</text>
        <dbReference type="Rhea" id="RHEA:18633"/>
        <dbReference type="ChEBI" id="CHEBI:15377"/>
        <dbReference type="ChEBI" id="CHEBI:15378"/>
        <dbReference type="ChEBI" id="CHEBI:17544"/>
        <dbReference type="ChEBI" id="CHEBI:29985"/>
        <dbReference type="ChEBI" id="CHEBI:30616"/>
        <dbReference type="ChEBI" id="CHEBI:43474"/>
        <dbReference type="ChEBI" id="CHEBI:58228"/>
        <dbReference type="ChEBI" id="CHEBI:58359"/>
        <dbReference type="ChEBI" id="CHEBI:456216"/>
        <dbReference type="EC" id="6.3.5.5"/>
    </reaction>
</comment>
<evidence type="ECO:0000256" key="4">
    <source>
        <dbReference type="ARBA" id="ARBA00022598"/>
    </source>
</evidence>
<evidence type="ECO:0000313" key="14">
    <source>
        <dbReference type="Proteomes" id="UP000076066"/>
    </source>
</evidence>
<evidence type="ECO:0000256" key="1">
    <source>
        <dbReference type="ARBA" id="ARBA00004812"/>
    </source>
</evidence>
<dbReference type="GO" id="GO:0044205">
    <property type="term" value="P:'de novo' UMP biosynthetic process"/>
    <property type="evidence" value="ECO:0007669"/>
    <property type="project" value="UniProtKB-UniRule"/>
</dbReference>
<keyword evidence="4 11" id="KW-0436">Ligase</keyword>
<comment type="function">
    <text evidence="11">Small subunit of the glutamine-dependent carbamoyl phosphate synthetase (CPSase). CPSase catalyzes the formation of carbamoyl phosphate from the ammonia moiety of glutamine, carbonate, and phosphate donated by ATP, constituting the first step of 2 biosynthetic pathways, one leading to arginine and/or urea and the other to pyrimidine nucleotides. The small subunit (glutamine amidotransferase) binds and cleaves glutamine to supply the large subunit with the substrate ammonia.</text>
</comment>
<feature type="binding site" evidence="11">
    <location>
        <position position="317"/>
    </location>
    <ligand>
        <name>L-glutamine</name>
        <dbReference type="ChEBI" id="CHEBI:58359"/>
    </ligand>
</feature>
<feature type="binding site" evidence="11">
    <location>
        <position position="318"/>
    </location>
    <ligand>
        <name>L-glutamine</name>
        <dbReference type="ChEBI" id="CHEBI:58359"/>
    </ligand>
</feature>
<keyword evidence="5 11" id="KW-0547">Nucleotide-binding</keyword>